<proteinExistence type="predicted"/>
<protein>
    <submittedName>
        <fullName evidence="2">Uncharacterized protein</fullName>
    </submittedName>
</protein>
<accession>A0A812JCC1</accession>
<dbReference type="OrthoDB" id="409357at2759"/>
<comment type="caution">
    <text evidence="2">The sequence shown here is derived from an EMBL/GenBank/DDBJ whole genome shotgun (WGS) entry which is preliminary data.</text>
</comment>
<evidence type="ECO:0000313" key="2">
    <source>
        <dbReference type="EMBL" id="CAE7203065.1"/>
    </source>
</evidence>
<dbReference type="Proteomes" id="UP000649617">
    <property type="component" value="Unassembled WGS sequence"/>
</dbReference>
<evidence type="ECO:0000256" key="1">
    <source>
        <dbReference type="SAM" id="Phobius"/>
    </source>
</evidence>
<keyword evidence="1" id="KW-0472">Membrane</keyword>
<evidence type="ECO:0000313" key="3">
    <source>
        <dbReference type="Proteomes" id="UP000649617"/>
    </source>
</evidence>
<keyword evidence="1" id="KW-0812">Transmembrane</keyword>
<keyword evidence="3" id="KW-1185">Reference proteome</keyword>
<reference evidence="2" key="1">
    <citation type="submission" date="2021-02" db="EMBL/GenBank/DDBJ databases">
        <authorList>
            <person name="Dougan E. K."/>
            <person name="Rhodes N."/>
            <person name="Thang M."/>
            <person name="Chan C."/>
        </authorList>
    </citation>
    <scope>NUCLEOTIDE SEQUENCE</scope>
</reference>
<dbReference type="EMBL" id="CAJNIZ010001925">
    <property type="protein sequence ID" value="CAE7203065.1"/>
    <property type="molecule type" value="Genomic_DNA"/>
</dbReference>
<gene>
    <name evidence="2" type="ORF">SPIL2461_LOCUS1879</name>
</gene>
<dbReference type="AlphaFoldDB" id="A0A812JCC1"/>
<feature type="transmembrane region" description="Helical" evidence="1">
    <location>
        <begin position="492"/>
        <end position="513"/>
    </location>
</feature>
<sequence length="531" mass="59470">MDELITPADGSASPTQLSSCANSVLDSIEDTMGAKSRQWIERQVPIFEAALQPLFLSLPSQQGQLSQHVARYALHRVFVDERGWFIKSLEESDLYSAPGTASPASVLQKQVPSRVEQKFHTCFKDGVCVKELAVLAATLDSLVHHEVLERVIAVFKAHKLPLFGSVRMEQMDQVLEQVMMSYILEEAGSPHAIEASVSGNVSISDRYPNWVELRSFLRNIEGIVRPSNSKRLKFDDLMDLVHELQVHFGRWQDGECQEQKVELHRMEIRECAGHVNLRDFYAANLHQGKWQFSESMEYLRVVGALEESQPDSPRVILANYVQGPNNCVASSRYYSQCCLNPCSSHLSKLEKAVAAPEVSPELLKSAVVAVLPKPDAQDLWDRLWKIAQGGKVTLHGAPFAEWLHRAYPQDCPAPLVGSPKQERPREYMARTGLSTDFPEEEMRSFVEQRPAHDEGVCELKWRTWDVLHQQAPSSARYLLATKDQAVRVLEPWASVAGASGGVAILLAMMRFSLGAARKEQCKSDFLATGSY</sequence>
<organism evidence="2 3">
    <name type="scientific">Symbiodinium pilosum</name>
    <name type="common">Dinoflagellate</name>
    <dbReference type="NCBI Taxonomy" id="2952"/>
    <lineage>
        <taxon>Eukaryota</taxon>
        <taxon>Sar</taxon>
        <taxon>Alveolata</taxon>
        <taxon>Dinophyceae</taxon>
        <taxon>Suessiales</taxon>
        <taxon>Symbiodiniaceae</taxon>
        <taxon>Symbiodinium</taxon>
    </lineage>
</organism>
<name>A0A812JCC1_SYMPI</name>
<keyword evidence="1" id="KW-1133">Transmembrane helix</keyword>